<organism evidence="3">
    <name type="scientific">Planktothricoides sp. SpSt-374</name>
    <dbReference type="NCBI Taxonomy" id="2282167"/>
    <lineage>
        <taxon>Bacteria</taxon>
        <taxon>Bacillati</taxon>
        <taxon>Cyanobacteriota</taxon>
        <taxon>Cyanophyceae</taxon>
        <taxon>Oscillatoriophycideae</taxon>
        <taxon>Oscillatoriales</taxon>
        <taxon>Oscillatoriaceae</taxon>
        <taxon>Planktothricoides</taxon>
    </lineage>
</organism>
<dbReference type="SUPFAM" id="SSF50346">
    <property type="entry name" value="PRC-barrel domain"/>
    <property type="match status" value="2"/>
</dbReference>
<comment type="caution">
    <text evidence="3">The sequence shown here is derived from an EMBL/GenBank/DDBJ whole genome shotgun (WGS) entry which is preliminary data.</text>
</comment>
<dbReference type="Pfam" id="PF05239">
    <property type="entry name" value="PRC"/>
    <property type="match status" value="2"/>
</dbReference>
<dbReference type="InterPro" id="IPR011033">
    <property type="entry name" value="PRC_barrel-like_sf"/>
</dbReference>
<accession>A0A7C3VJI6</accession>
<feature type="domain" description="PRC-barrel" evidence="2">
    <location>
        <begin position="83"/>
        <end position="160"/>
    </location>
</feature>
<feature type="compositionally biased region" description="Acidic residues" evidence="1">
    <location>
        <begin position="279"/>
        <end position="291"/>
    </location>
</feature>
<dbReference type="PANTHER" id="PTHR36740:SF1">
    <property type="entry name" value="PRC-BARREL DOMAIN-CONTAINING PROTEIN"/>
    <property type="match status" value="1"/>
</dbReference>
<evidence type="ECO:0000259" key="2">
    <source>
        <dbReference type="Pfam" id="PF05239"/>
    </source>
</evidence>
<protein>
    <submittedName>
        <fullName evidence="3">PRC-barrel domain containing protein</fullName>
    </submittedName>
</protein>
<dbReference type="PANTHER" id="PTHR36740">
    <property type="entry name" value="PRC DOMAIN-CONTAINING PROTEIN"/>
    <property type="match status" value="1"/>
</dbReference>
<feature type="region of interest" description="Disordered" evidence="1">
    <location>
        <begin position="202"/>
        <end position="325"/>
    </location>
</feature>
<dbReference type="AlphaFoldDB" id="A0A7C3VJI6"/>
<name>A0A7C3VJI6_9CYAN</name>
<reference evidence="3" key="1">
    <citation type="journal article" date="2020" name="mSystems">
        <title>Genome- and Community-Level Interaction Insights into Carbon Utilization and Element Cycling Functions of Hydrothermarchaeota in Hydrothermal Sediment.</title>
        <authorList>
            <person name="Zhou Z."/>
            <person name="Liu Y."/>
            <person name="Xu W."/>
            <person name="Pan J."/>
            <person name="Luo Z.H."/>
            <person name="Li M."/>
        </authorList>
    </citation>
    <scope>NUCLEOTIDE SEQUENCE [LARGE SCALE GENOMIC DNA]</scope>
    <source>
        <strain evidence="3">SpSt-374</strain>
    </source>
</reference>
<sequence length="325" mass="36802">MTSEQIRQRSDIINMQVIARDTGKRLGVVKELLVDVDGRSVVALGLRDSMLSLGGMPKFMLLRSIRQIGDVILVDDENAIEDMDVDPYSSLINSEVITENGELLGKVRGFKFNAETGELVSAIVASLGFPLIPDVAISTYELPIEELVSSGPDRLIVFEGAQDRLVQLTVGVMERLGIGEPPWERDQEETFLAPSISVEKQLPNGRVAPEPEPRRVAAPAVQEGWDEDEWEEPQAEPVSEPEPVAYYDEEEDNWSEVSRRDQYERYDDDYAPEKYPDREYEEEYEYEDVENDAWAPGSDQPYQPPRVNIPEKTKAREYEEEPGGY</sequence>
<proteinExistence type="predicted"/>
<dbReference type="Gene3D" id="2.30.30.240">
    <property type="entry name" value="PRC-barrel domain"/>
    <property type="match status" value="2"/>
</dbReference>
<feature type="domain" description="PRC-barrel" evidence="2">
    <location>
        <begin position="9"/>
        <end position="51"/>
    </location>
</feature>
<feature type="compositionally biased region" description="Acidic residues" evidence="1">
    <location>
        <begin position="224"/>
        <end position="234"/>
    </location>
</feature>
<gene>
    <name evidence="3" type="ORF">ENR15_20815</name>
</gene>
<dbReference type="InterPro" id="IPR027275">
    <property type="entry name" value="PRC-brl_dom"/>
</dbReference>
<evidence type="ECO:0000256" key="1">
    <source>
        <dbReference type="SAM" id="MobiDB-lite"/>
    </source>
</evidence>
<dbReference type="EMBL" id="DSPX01000205">
    <property type="protein sequence ID" value="HGG03014.1"/>
    <property type="molecule type" value="Genomic_DNA"/>
</dbReference>
<evidence type="ECO:0000313" key="3">
    <source>
        <dbReference type="EMBL" id="HGG03014.1"/>
    </source>
</evidence>